<evidence type="ECO:0000313" key="21">
    <source>
        <dbReference type="Proteomes" id="UP000275076"/>
    </source>
</evidence>
<evidence type="ECO:0000256" key="1">
    <source>
        <dbReference type="ARBA" id="ARBA00004651"/>
    </source>
</evidence>
<keyword evidence="6" id="KW-0597">Phosphoprotein</keyword>
<evidence type="ECO:0000256" key="13">
    <source>
        <dbReference type="ARBA" id="ARBA00022967"/>
    </source>
</evidence>
<dbReference type="InterPro" id="IPR023214">
    <property type="entry name" value="HAD_sf"/>
</dbReference>
<protein>
    <recommendedName>
        <fullName evidence="3">P-type Ca(2+) transporter</fullName>
        <ecNumber evidence="3">7.2.2.10</ecNumber>
    </recommendedName>
</protein>
<dbReference type="RefSeq" id="WP_125558743.1">
    <property type="nucleotide sequence ID" value="NZ_RBVX01000025.1"/>
</dbReference>
<feature type="transmembrane region" description="Helical" evidence="18">
    <location>
        <begin position="49"/>
        <end position="71"/>
    </location>
</feature>
<dbReference type="SUPFAM" id="SSF56784">
    <property type="entry name" value="HAD-like"/>
    <property type="match status" value="1"/>
</dbReference>
<feature type="transmembrane region" description="Helical" evidence="18">
    <location>
        <begin position="677"/>
        <end position="698"/>
    </location>
</feature>
<feature type="transmembrane region" description="Helical" evidence="18">
    <location>
        <begin position="853"/>
        <end position="873"/>
    </location>
</feature>
<comment type="caution">
    <text evidence="20">The sequence shown here is derived from an EMBL/GenBank/DDBJ whole genome shotgun (WGS) entry which is preliminary data.</text>
</comment>
<evidence type="ECO:0000256" key="14">
    <source>
        <dbReference type="ARBA" id="ARBA00022989"/>
    </source>
</evidence>
<keyword evidence="21" id="KW-1185">Reference proteome</keyword>
<keyword evidence="5" id="KW-1003">Cell membrane</keyword>
<feature type="transmembrane region" description="Helical" evidence="18">
    <location>
        <begin position="274"/>
        <end position="296"/>
    </location>
</feature>
<evidence type="ECO:0000256" key="12">
    <source>
        <dbReference type="ARBA" id="ARBA00022842"/>
    </source>
</evidence>
<dbReference type="GO" id="GO:1990573">
    <property type="term" value="P:potassium ion import across plasma membrane"/>
    <property type="evidence" value="ECO:0007669"/>
    <property type="project" value="TreeGrafter"/>
</dbReference>
<dbReference type="PROSITE" id="PS00154">
    <property type="entry name" value="ATPASE_E1_E2"/>
    <property type="match status" value="1"/>
</dbReference>
<evidence type="ECO:0000256" key="4">
    <source>
        <dbReference type="ARBA" id="ARBA00022448"/>
    </source>
</evidence>
<evidence type="ECO:0000256" key="7">
    <source>
        <dbReference type="ARBA" id="ARBA00022568"/>
    </source>
</evidence>
<keyword evidence="20" id="KW-0378">Hydrolase</keyword>
<evidence type="ECO:0000256" key="6">
    <source>
        <dbReference type="ARBA" id="ARBA00022553"/>
    </source>
</evidence>
<dbReference type="GO" id="GO:0036376">
    <property type="term" value="P:sodium ion export across plasma membrane"/>
    <property type="evidence" value="ECO:0007669"/>
    <property type="project" value="TreeGrafter"/>
</dbReference>
<dbReference type="GO" id="GO:0005391">
    <property type="term" value="F:P-type sodium:potassium-exchanging transporter activity"/>
    <property type="evidence" value="ECO:0007669"/>
    <property type="project" value="TreeGrafter"/>
</dbReference>
<dbReference type="InterPro" id="IPR044492">
    <property type="entry name" value="P_typ_ATPase_HD_dom"/>
</dbReference>
<organism evidence="20 21">
    <name type="scientific">Salibacterium salarium</name>
    <dbReference type="NCBI Taxonomy" id="284579"/>
    <lineage>
        <taxon>Bacteria</taxon>
        <taxon>Bacillati</taxon>
        <taxon>Bacillota</taxon>
        <taxon>Bacilli</taxon>
        <taxon>Bacillales</taxon>
        <taxon>Bacillaceae</taxon>
    </lineage>
</organism>
<keyword evidence="15" id="KW-0406">Ion transport</keyword>
<name>A0A428MYZ3_9BACI</name>
<dbReference type="PRINTS" id="PR00120">
    <property type="entry name" value="HATPASE"/>
</dbReference>
<dbReference type="SFLD" id="SFLDS00003">
    <property type="entry name" value="Haloacid_Dehalogenase"/>
    <property type="match status" value="1"/>
</dbReference>
<dbReference type="Proteomes" id="UP000275076">
    <property type="component" value="Unassembled WGS sequence"/>
</dbReference>
<dbReference type="FunFam" id="1.20.1110.10:FF:000065">
    <property type="entry name" value="Sarcoplasmic/endoplasmic reticulum calcium ATPase 1"/>
    <property type="match status" value="1"/>
</dbReference>
<dbReference type="InterPro" id="IPR004014">
    <property type="entry name" value="ATPase_P-typ_cation-transptr_N"/>
</dbReference>
<dbReference type="SUPFAM" id="SSF81665">
    <property type="entry name" value="Calcium ATPase, transmembrane domain M"/>
    <property type="match status" value="1"/>
</dbReference>
<feature type="transmembrane region" description="Helical" evidence="18">
    <location>
        <begin position="818"/>
        <end position="838"/>
    </location>
</feature>
<dbReference type="NCBIfam" id="TIGR01494">
    <property type="entry name" value="ATPase_P-type"/>
    <property type="match status" value="3"/>
</dbReference>
<dbReference type="InterPro" id="IPR036412">
    <property type="entry name" value="HAD-like_sf"/>
</dbReference>
<keyword evidence="4" id="KW-0813">Transport</keyword>
<dbReference type="PRINTS" id="PR00119">
    <property type="entry name" value="CATATPASE"/>
</dbReference>
<gene>
    <name evidence="20" type="ORF">D7Z54_21160</name>
</gene>
<dbReference type="GO" id="GO:0030007">
    <property type="term" value="P:intracellular potassium ion homeostasis"/>
    <property type="evidence" value="ECO:0007669"/>
    <property type="project" value="TreeGrafter"/>
</dbReference>
<dbReference type="InterPro" id="IPR023298">
    <property type="entry name" value="ATPase_P-typ_TM_dom_sf"/>
</dbReference>
<evidence type="ECO:0000256" key="18">
    <source>
        <dbReference type="SAM" id="Phobius"/>
    </source>
</evidence>
<dbReference type="InterPro" id="IPR050510">
    <property type="entry name" value="Cation_transp_ATPase_P-type"/>
</dbReference>
<keyword evidence="9" id="KW-0547">Nucleotide-binding</keyword>
<evidence type="ECO:0000256" key="10">
    <source>
        <dbReference type="ARBA" id="ARBA00022837"/>
    </source>
</evidence>
<evidence type="ECO:0000259" key="19">
    <source>
        <dbReference type="SMART" id="SM00831"/>
    </source>
</evidence>
<dbReference type="InterPro" id="IPR006408">
    <property type="entry name" value="P-type_ATPase_IIB"/>
</dbReference>
<dbReference type="CDD" id="cd02089">
    <property type="entry name" value="P-type_ATPase_Ca_prok"/>
    <property type="match status" value="1"/>
</dbReference>
<accession>A0A428MYZ3</accession>
<dbReference type="NCBIfam" id="TIGR01517">
    <property type="entry name" value="ATPase-IIB_Ca"/>
    <property type="match status" value="1"/>
</dbReference>
<comment type="subcellular location">
    <subcellularLocation>
        <location evidence="1">Cell membrane</location>
        <topology evidence="1">Multi-pass membrane protein</topology>
    </subcellularLocation>
</comment>
<keyword evidence="11" id="KW-0067">ATP-binding</keyword>
<feature type="transmembrane region" description="Helical" evidence="18">
    <location>
        <begin position="704"/>
        <end position="726"/>
    </location>
</feature>
<evidence type="ECO:0000256" key="17">
    <source>
        <dbReference type="ARBA" id="ARBA00048694"/>
    </source>
</evidence>
<dbReference type="SMART" id="SM00831">
    <property type="entry name" value="Cation_ATPase_N"/>
    <property type="match status" value="1"/>
</dbReference>
<evidence type="ECO:0000256" key="15">
    <source>
        <dbReference type="ARBA" id="ARBA00023065"/>
    </source>
</evidence>
<feature type="transmembrane region" description="Helical" evidence="18">
    <location>
        <begin position="754"/>
        <end position="774"/>
    </location>
</feature>
<dbReference type="SFLD" id="SFLDF00027">
    <property type="entry name" value="p-type_atpase"/>
    <property type="match status" value="1"/>
</dbReference>
<dbReference type="Pfam" id="PF00690">
    <property type="entry name" value="Cation_ATPase_N"/>
    <property type="match status" value="1"/>
</dbReference>
<keyword evidence="12" id="KW-0460">Magnesium</keyword>
<dbReference type="GO" id="GO:0005886">
    <property type="term" value="C:plasma membrane"/>
    <property type="evidence" value="ECO:0007669"/>
    <property type="project" value="UniProtKB-SubCell"/>
</dbReference>
<dbReference type="SUPFAM" id="SSF81660">
    <property type="entry name" value="Metal cation-transporting ATPase, ATP-binding domain N"/>
    <property type="match status" value="1"/>
</dbReference>
<dbReference type="PANTHER" id="PTHR43294">
    <property type="entry name" value="SODIUM/POTASSIUM-TRANSPORTING ATPASE SUBUNIT ALPHA"/>
    <property type="match status" value="1"/>
</dbReference>
<dbReference type="Gene3D" id="1.20.1110.10">
    <property type="entry name" value="Calcium-transporting ATPase, transmembrane domain"/>
    <property type="match status" value="1"/>
</dbReference>
<keyword evidence="16 18" id="KW-0472">Membrane</keyword>
<dbReference type="OrthoDB" id="9813266at2"/>
<dbReference type="InterPro" id="IPR008250">
    <property type="entry name" value="ATPase_P-typ_transduc_dom_A_sf"/>
</dbReference>
<dbReference type="Pfam" id="PF00122">
    <property type="entry name" value="E1-E2_ATPase"/>
    <property type="match status" value="1"/>
</dbReference>
<dbReference type="InterPro" id="IPR023299">
    <property type="entry name" value="ATPase_P-typ_cyto_dom_N"/>
</dbReference>
<feature type="transmembrane region" description="Helical" evidence="18">
    <location>
        <begin position="77"/>
        <end position="96"/>
    </location>
</feature>
<comment type="similarity">
    <text evidence="2">Belongs to the cation transport ATPase (P-type) (TC 3.A.3) family. Type IIA subfamily.</text>
</comment>
<evidence type="ECO:0000256" key="3">
    <source>
        <dbReference type="ARBA" id="ARBA00012790"/>
    </source>
</evidence>
<dbReference type="GO" id="GO:1902600">
    <property type="term" value="P:proton transmembrane transport"/>
    <property type="evidence" value="ECO:0007669"/>
    <property type="project" value="TreeGrafter"/>
</dbReference>
<dbReference type="Gene3D" id="3.40.50.1000">
    <property type="entry name" value="HAD superfamily/HAD-like"/>
    <property type="match status" value="1"/>
</dbReference>
<evidence type="ECO:0000256" key="5">
    <source>
        <dbReference type="ARBA" id="ARBA00022475"/>
    </source>
</evidence>
<dbReference type="Pfam" id="PF13246">
    <property type="entry name" value="Cation_ATPase"/>
    <property type="match status" value="1"/>
</dbReference>
<dbReference type="SFLD" id="SFLDG00002">
    <property type="entry name" value="C1.7:_P-type_atpase_like"/>
    <property type="match status" value="1"/>
</dbReference>
<dbReference type="InterPro" id="IPR018303">
    <property type="entry name" value="ATPase_P-typ_P_site"/>
</dbReference>
<dbReference type="InterPro" id="IPR001757">
    <property type="entry name" value="P_typ_ATPase"/>
</dbReference>
<keyword evidence="8 18" id="KW-0812">Transmembrane</keyword>
<keyword evidence="7" id="KW-0109">Calcium transport</keyword>
<proteinExistence type="inferred from homology"/>
<comment type="catalytic activity">
    <reaction evidence="17">
        <text>Ca(2+)(in) + ATP + H2O = Ca(2+)(out) + ADP + phosphate + H(+)</text>
        <dbReference type="Rhea" id="RHEA:18105"/>
        <dbReference type="ChEBI" id="CHEBI:15377"/>
        <dbReference type="ChEBI" id="CHEBI:15378"/>
        <dbReference type="ChEBI" id="CHEBI:29108"/>
        <dbReference type="ChEBI" id="CHEBI:30616"/>
        <dbReference type="ChEBI" id="CHEBI:43474"/>
        <dbReference type="ChEBI" id="CHEBI:456216"/>
        <dbReference type="EC" id="7.2.2.10"/>
    </reaction>
</comment>
<dbReference type="Pfam" id="PF00689">
    <property type="entry name" value="Cation_ATPase_C"/>
    <property type="match status" value="1"/>
</dbReference>
<keyword evidence="13" id="KW-1278">Translocase</keyword>
<dbReference type="InterPro" id="IPR059000">
    <property type="entry name" value="ATPase_P-type_domA"/>
</dbReference>
<keyword evidence="10" id="KW-0106">Calcium</keyword>
<dbReference type="GO" id="GO:0005524">
    <property type="term" value="F:ATP binding"/>
    <property type="evidence" value="ECO:0007669"/>
    <property type="project" value="UniProtKB-KW"/>
</dbReference>
<dbReference type="EC" id="7.2.2.10" evidence="3"/>
<dbReference type="FunFam" id="3.40.50.1000:FF:000001">
    <property type="entry name" value="Phospholipid-transporting ATPase IC"/>
    <property type="match status" value="1"/>
</dbReference>
<dbReference type="FunFam" id="3.40.50.1000:FF:000028">
    <property type="entry name" value="Calcium-transporting P-type ATPase, putative"/>
    <property type="match status" value="1"/>
</dbReference>
<dbReference type="GO" id="GO:0005388">
    <property type="term" value="F:P-type calcium transporter activity"/>
    <property type="evidence" value="ECO:0007669"/>
    <property type="project" value="UniProtKB-EC"/>
</dbReference>
<feature type="domain" description="Cation-transporting P-type ATPase N-terminal" evidence="19">
    <location>
        <begin position="2"/>
        <end position="76"/>
    </location>
</feature>
<evidence type="ECO:0000313" key="20">
    <source>
        <dbReference type="EMBL" id="RSL31374.1"/>
    </source>
</evidence>
<sequence>MNWHQQSQEELEKILNVTASTGLTKSQAKKRMKQHGLNQLEEKKKIPSWLLFLRQFQDMMILLLIGATLVSAALGEYIDALTIVFIVLLNGILGFIQENKAEKSLDALKELASPTMKVKRDGHWITIPSVEAVPGDIVKLYGGDKVSADIRLLSVNSVSAEESALTGESYPVQKSNDRLKDTNVPIGERVNMAFAGTLVTKGDAVGVIVATGMKTEMGKIAHLLSDSVKSETPLQKRLAHLGTILITGALILTALVVIIGIMQGQPFYKMILSGVSLAVAAIPEGLPAIVTVVLALGVQRMIKRQAIVRHLPAVETLGCASVICSDKTGTLTQNKMKVTALWNPSGITFRSSKKGFSKSSYENLLSFSVLCNQAAMDTTEENENVQGDSTELALIEAAQSAGISLNRLFSSYRVEKVFPFDSERKRMTVIVRDKMGKAFVVTKGAPDVLLDLTTTIMERGRAEKLSAIKKENIYRAIEDMASRALRTIAVAYRPLDKGETIKDVTKAEKNLSFIGMEGMIDPPRPEVKEAIQECRSAGIKTIMITGDHKLTAAAIAKDIGLLPEYGKVVTGREWEQASLQDKRRLLQRVYVFARVSPEDKLNIVRELRNAGHVVAMTGDGVNDAPALKAADIGIAMGKTGTDVAKEAAALILRDDNFSTIRSAIKEGRNIYDNIRKFIRYMLASNVGEILVMLFAVMLGMPLPLVPIQILWINLITDGLPAMALGLDQPEEDGMKRPPRSASESIFANGMGWKIISRGFLIGLVTLIGFMTSLHEQPNDLIRAQTIAFSILVMAQLIHVFDCRTSQTIFDRPPFENKYLTGSVLSSILLLVLVIYTPIFQPIFHTVALSVSEWILVLTLAAIPTFALAGQYLFKTEKKE</sequence>
<dbReference type="SUPFAM" id="SSF81653">
    <property type="entry name" value="Calcium ATPase, transduction domain A"/>
    <property type="match status" value="1"/>
</dbReference>
<evidence type="ECO:0000256" key="9">
    <source>
        <dbReference type="ARBA" id="ARBA00022741"/>
    </source>
</evidence>
<reference evidence="20 21" key="1">
    <citation type="submission" date="2018-10" db="EMBL/GenBank/DDBJ databases">
        <title>Draft genome sequence of Bacillus salarius IM0101, isolated from a hypersaline soil in Inner Mongolia, China.</title>
        <authorList>
            <person name="Yamprayoonswat W."/>
            <person name="Boonvisut S."/>
            <person name="Jumpathong W."/>
            <person name="Sittihan S."/>
            <person name="Ruangsuj P."/>
            <person name="Wanthongcharoen S."/>
            <person name="Thongpramul N."/>
            <person name="Pimmason S."/>
            <person name="Yu B."/>
            <person name="Yasawong M."/>
        </authorList>
    </citation>
    <scope>NUCLEOTIDE SEQUENCE [LARGE SCALE GENOMIC DNA]</scope>
    <source>
        <strain evidence="20 21">IM0101</strain>
    </source>
</reference>
<dbReference type="AlphaFoldDB" id="A0A428MYZ3"/>
<feature type="transmembrane region" description="Helical" evidence="18">
    <location>
        <begin position="238"/>
        <end position="262"/>
    </location>
</feature>
<dbReference type="PANTHER" id="PTHR43294:SF21">
    <property type="entry name" value="CATION TRANSPORTING ATPASE"/>
    <property type="match status" value="1"/>
</dbReference>
<feature type="transmembrane region" description="Helical" evidence="18">
    <location>
        <begin position="780"/>
        <end position="797"/>
    </location>
</feature>
<keyword evidence="14 18" id="KW-1133">Transmembrane helix</keyword>
<dbReference type="InterPro" id="IPR006068">
    <property type="entry name" value="ATPase_P-typ_cation-transptr_C"/>
</dbReference>
<dbReference type="FunFam" id="2.70.150.10:FF:000160">
    <property type="entry name" value="Sarcoplasmic/endoplasmic reticulum calcium ATPase 1"/>
    <property type="match status" value="1"/>
</dbReference>
<evidence type="ECO:0000256" key="2">
    <source>
        <dbReference type="ARBA" id="ARBA00005675"/>
    </source>
</evidence>
<dbReference type="GO" id="GO:0016887">
    <property type="term" value="F:ATP hydrolysis activity"/>
    <property type="evidence" value="ECO:0007669"/>
    <property type="project" value="InterPro"/>
</dbReference>
<evidence type="ECO:0000256" key="11">
    <source>
        <dbReference type="ARBA" id="ARBA00022840"/>
    </source>
</evidence>
<dbReference type="Gene3D" id="2.70.150.10">
    <property type="entry name" value="Calcium-transporting ATPase, cytoplasmic transduction domain A"/>
    <property type="match status" value="1"/>
</dbReference>
<evidence type="ECO:0000256" key="8">
    <source>
        <dbReference type="ARBA" id="ARBA00022692"/>
    </source>
</evidence>
<dbReference type="Gene3D" id="3.40.1110.10">
    <property type="entry name" value="Calcium-transporting ATPase, cytoplasmic domain N"/>
    <property type="match status" value="1"/>
</dbReference>
<dbReference type="GO" id="GO:0006883">
    <property type="term" value="P:intracellular sodium ion homeostasis"/>
    <property type="evidence" value="ECO:0007669"/>
    <property type="project" value="TreeGrafter"/>
</dbReference>
<dbReference type="EMBL" id="RBVX01000025">
    <property type="protein sequence ID" value="RSL31374.1"/>
    <property type="molecule type" value="Genomic_DNA"/>
</dbReference>
<evidence type="ECO:0000256" key="16">
    <source>
        <dbReference type="ARBA" id="ARBA00023136"/>
    </source>
</evidence>